<feature type="domain" description="Glycosyl transferase family 1" evidence="1">
    <location>
        <begin position="203"/>
        <end position="350"/>
    </location>
</feature>
<dbReference type="AlphaFoldDB" id="A0A5S3N7H0"/>
<dbReference type="Gene3D" id="3.40.50.2000">
    <property type="entry name" value="Glycogen Phosphorylase B"/>
    <property type="match status" value="2"/>
</dbReference>
<dbReference type="GO" id="GO:0016757">
    <property type="term" value="F:glycosyltransferase activity"/>
    <property type="evidence" value="ECO:0007669"/>
    <property type="project" value="InterPro"/>
</dbReference>
<sequence>MPVNIPENKKLLVVSDTSMVKDSNGYVNAFGPVVVELNNLLLEFDEITWIGFNRKNELNNKSFIKINDNKIKPILLKGVGGKTFLDKLNIIFAYPKMALIILKHISKHTYIHSRAPSNPSIIVMFYSLFFSKKIFWHKYAGTWVEKASFFYKLQRLFLSNLKMNSVITINGNFSEKKNILPFENPCLDTVDRDLGAQIVENKNLKNKINFCFVGALTSKKGVNDIISAFKNIKSSKIGEIHFVGDGPCLEKYIEESKDIKYKLFFHGYLAKKQIKDIYIKSHFILLPSQSEGFPKVIGEAMNYGTIPIVSNISCIDQYIQNNKNGYLLEKPFGISLINKIEESLKLEEKTFLNWIKFNYKLSEKFTYTYYNKRIKKEIFNIE</sequence>
<dbReference type="RefSeq" id="WP_138535065.1">
    <property type="nucleotide sequence ID" value="NZ_VANR01000002.1"/>
</dbReference>
<keyword evidence="3" id="KW-1185">Reference proteome</keyword>
<dbReference type="Pfam" id="PF00534">
    <property type="entry name" value="Glycos_transf_1"/>
    <property type="match status" value="1"/>
</dbReference>
<name>A0A5S3N7H0_9FLAO</name>
<evidence type="ECO:0000259" key="1">
    <source>
        <dbReference type="Pfam" id="PF00534"/>
    </source>
</evidence>
<dbReference type="EMBL" id="VANR01000002">
    <property type="protein sequence ID" value="TMM31338.1"/>
    <property type="molecule type" value="Genomic_DNA"/>
</dbReference>
<dbReference type="Proteomes" id="UP000307140">
    <property type="component" value="Unassembled WGS sequence"/>
</dbReference>
<dbReference type="PANTHER" id="PTHR12526:SF637">
    <property type="entry name" value="GLYCOSYLTRANSFERASE EPSF-RELATED"/>
    <property type="match status" value="1"/>
</dbReference>
<comment type="caution">
    <text evidence="2">The sequence shown here is derived from an EMBL/GenBank/DDBJ whole genome shotgun (WGS) entry which is preliminary data.</text>
</comment>
<dbReference type="InterPro" id="IPR001296">
    <property type="entry name" value="Glyco_trans_1"/>
</dbReference>
<accession>A0A5S3N7H0</accession>
<protein>
    <submittedName>
        <fullName evidence="2">Glycosyltransferase</fullName>
    </submittedName>
</protein>
<reference evidence="2 3" key="1">
    <citation type="submission" date="2019-05" db="EMBL/GenBank/DDBJ databases">
        <title>Polaribacter aestuariivivens sp. nov., isolated from a tidal flat.</title>
        <authorList>
            <person name="Yoon J.-H."/>
        </authorList>
    </citation>
    <scope>NUCLEOTIDE SEQUENCE [LARGE SCALE GENOMIC DNA]</scope>
    <source>
        <strain evidence="2 3">DBTF-3</strain>
    </source>
</reference>
<organism evidence="2 3">
    <name type="scientific">Polaribacter aestuariivivens</name>
    <dbReference type="NCBI Taxonomy" id="2304626"/>
    <lineage>
        <taxon>Bacteria</taxon>
        <taxon>Pseudomonadati</taxon>
        <taxon>Bacteroidota</taxon>
        <taxon>Flavobacteriia</taxon>
        <taxon>Flavobacteriales</taxon>
        <taxon>Flavobacteriaceae</taxon>
    </lineage>
</organism>
<proteinExistence type="predicted"/>
<evidence type="ECO:0000313" key="2">
    <source>
        <dbReference type="EMBL" id="TMM31338.1"/>
    </source>
</evidence>
<dbReference type="SUPFAM" id="SSF53756">
    <property type="entry name" value="UDP-Glycosyltransferase/glycogen phosphorylase"/>
    <property type="match status" value="1"/>
</dbReference>
<dbReference type="CDD" id="cd03801">
    <property type="entry name" value="GT4_PimA-like"/>
    <property type="match status" value="1"/>
</dbReference>
<gene>
    <name evidence="2" type="ORF">FDT66_05060</name>
</gene>
<evidence type="ECO:0000313" key="3">
    <source>
        <dbReference type="Proteomes" id="UP000307140"/>
    </source>
</evidence>
<keyword evidence="2" id="KW-0808">Transferase</keyword>
<dbReference type="OrthoDB" id="1395864at2"/>
<dbReference type="PANTHER" id="PTHR12526">
    <property type="entry name" value="GLYCOSYLTRANSFERASE"/>
    <property type="match status" value="1"/>
</dbReference>